<feature type="compositionally biased region" description="Pro residues" evidence="6">
    <location>
        <begin position="324"/>
        <end position="335"/>
    </location>
</feature>
<comment type="subcellular location">
    <subcellularLocation>
        <location evidence="1">Nucleus</location>
    </subcellularLocation>
</comment>
<dbReference type="CDD" id="cd14705">
    <property type="entry name" value="bZIP_Zip1"/>
    <property type="match status" value="1"/>
</dbReference>
<evidence type="ECO:0000256" key="2">
    <source>
        <dbReference type="ARBA" id="ARBA00023015"/>
    </source>
</evidence>
<feature type="compositionally biased region" description="Pro residues" evidence="6">
    <location>
        <begin position="493"/>
        <end position="511"/>
    </location>
</feature>
<dbReference type="PANTHER" id="PTHR13044:SF14">
    <property type="entry name" value="CRYPTOCEPHAL, ISOFORM A"/>
    <property type="match status" value="1"/>
</dbReference>
<dbReference type="AlphaFoldDB" id="A0A8H3WJB1"/>
<feature type="compositionally biased region" description="Polar residues" evidence="6">
    <location>
        <begin position="726"/>
        <end position="736"/>
    </location>
</feature>
<evidence type="ECO:0000259" key="7">
    <source>
        <dbReference type="PROSITE" id="PS50217"/>
    </source>
</evidence>
<evidence type="ECO:0000313" key="8">
    <source>
        <dbReference type="EMBL" id="KAF0325503.1"/>
    </source>
</evidence>
<proteinExistence type="predicted"/>
<protein>
    <recommendedName>
        <fullName evidence="7">BZIP domain-containing protein</fullName>
    </recommendedName>
</protein>
<evidence type="ECO:0000256" key="3">
    <source>
        <dbReference type="ARBA" id="ARBA00023125"/>
    </source>
</evidence>
<feature type="region of interest" description="Disordered" evidence="6">
    <location>
        <begin position="620"/>
        <end position="657"/>
    </location>
</feature>
<dbReference type="InterPro" id="IPR004827">
    <property type="entry name" value="bZIP"/>
</dbReference>
<keyword evidence="3" id="KW-0238">DNA-binding</keyword>
<dbReference type="OrthoDB" id="2247093at2759"/>
<dbReference type="Proteomes" id="UP000434172">
    <property type="component" value="Unassembled WGS sequence"/>
</dbReference>
<dbReference type="GO" id="GO:0001228">
    <property type="term" value="F:DNA-binding transcription activator activity, RNA polymerase II-specific"/>
    <property type="evidence" value="ECO:0007669"/>
    <property type="project" value="TreeGrafter"/>
</dbReference>
<feature type="compositionally biased region" description="Low complexity" evidence="6">
    <location>
        <begin position="512"/>
        <end position="524"/>
    </location>
</feature>
<dbReference type="PROSITE" id="PS00036">
    <property type="entry name" value="BZIP_BASIC"/>
    <property type="match status" value="1"/>
</dbReference>
<dbReference type="GO" id="GO:0000977">
    <property type="term" value="F:RNA polymerase II transcription regulatory region sequence-specific DNA binding"/>
    <property type="evidence" value="ECO:0007669"/>
    <property type="project" value="TreeGrafter"/>
</dbReference>
<keyword evidence="9" id="KW-1185">Reference proteome</keyword>
<evidence type="ECO:0000256" key="4">
    <source>
        <dbReference type="ARBA" id="ARBA00023163"/>
    </source>
</evidence>
<evidence type="ECO:0000256" key="6">
    <source>
        <dbReference type="SAM" id="MobiDB-lite"/>
    </source>
</evidence>
<name>A0A8H3WJB1_9PEZI</name>
<sequence>MSEHPMAPRMGRPPGVFLGTCTPASTRPPQPNKLLQLHQTCKLPDDSLRSYFLIPTDTAAGQPVLSRFRVNCLWETQSKLCYFKHATPTTRHQHRLSLSLRKNGAWGPVPRHSNIRQLAYKTPSPRPAATLVGRSGHKQCYRQPPTYILVATSGILNYPPSTSSATLATLITQSTFDNSCSHPLSLSKVKSLTSPTALPAVSGASSSSLLLRPTSSKLGLLASTQLVPPPVDKLAVSAVARPFVQHPQRSREAKESDYAHSDPSTAPRQSGFDNGHTSEHPASHPNQDHSSASSTGQGGQCSGPQGQECEGDQVSMSQRGPAPTSRPPSQSPPRPFQQSSLPGQQDVARDPYAPRSSLGIRGLINPSEAHAEGYQGETSQPRSAETQGSPYGIPPRHYSTSDRPYSFPGPPGSQPVTPAGHPATTPLGYTPSESSPKGGFPFPTMGRQVLSPRETRAASVGQGSVKGHEGQQTPFLPPSAPRAKRPYEEEPSRPPPGLPFSGPPSLGPPPSTMGSMTTPPRSMSQPMVGQLPHADRPQLPPMARDPRGPEYQGQQGMMPSGPNYPPQVSPPGPVWSAPGSGTALYQSLRSESAKAVMEGGIMFRIGGDSGMVVPVDVHQASKQADEKRQRNAGASARFRQRKKERDAEQIATMNKLEQRNRELESRLRDLTQERDFYRDERNRLREVVLRTPLSDMANGPPSPTSSRSGGSMAETSPMAQAPILSHPQQGYASSESSVERPARRRRTDSAPTPEFSVPSYGTPVPQPGNLPPMQAGAYGMMQRPPSTAPGGERLPPLRAMEGPFGASGTEPGMVQTPGGPMYPSYTRVPHETGFASRPPGPPPHHGHHPHDQGQR</sequence>
<dbReference type="PROSITE" id="PS50217">
    <property type="entry name" value="BZIP"/>
    <property type="match status" value="1"/>
</dbReference>
<feature type="domain" description="BZIP" evidence="7">
    <location>
        <begin position="621"/>
        <end position="684"/>
    </location>
</feature>
<dbReference type="InterPro" id="IPR046347">
    <property type="entry name" value="bZIP_sf"/>
</dbReference>
<keyword evidence="2" id="KW-0805">Transcription regulation</keyword>
<feature type="compositionally biased region" description="Polar residues" evidence="6">
    <location>
        <begin position="376"/>
        <end position="389"/>
    </location>
</feature>
<evidence type="ECO:0000313" key="9">
    <source>
        <dbReference type="Proteomes" id="UP000434172"/>
    </source>
</evidence>
<evidence type="ECO:0000256" key="5">
    <source>
        <dbReference type="ARBA" id="ARBA00023242"/>
    </source>
</evidence>
<comment type="caution">
    <text evidence="8">The sequence shown here is derived from an EMBL/GenBank/DDBJ whole genome shotgun (WGS) entry which is preliminary data.</text>
</comment>
<keyword evidence="5" id="KW-0539">Nucleus</keyword>
<feature type="compositionally biased region" description="Polar residues" evidence="6">
    <location>
        <begin position="262"/>
        <end position="272"/>
    </location>
</feature>
<feature type="region of interest" description="Disordered" evidence="6">
    <location>
        <begin position="688"/>
        <end position="855"/>
    </location>
</feature>
<dbReference type="PANTHER" id="PTHR13044">
    <property type="entry name" value="ACTIVATING TRANSCRIPTION FACTOR ATF 4/5"/>
    <property type="match status" value="1"/>
</dbReference>
<organism evidence="8 9">
    <name type="scientific">Colletotrichum asianum</name>
    <dbReference type="NCBI Taxonomy" id="702518"/>
    <lineage>
        <taxon>Eukaryota</taxon>
        <taxon>Fungi</taxon>
        <taxon>Dikarya</taxon>
        <taxon>Ascomycota</taxon>
        <taxon>Pezizomycotina</taxon>
        <taxon>Sordariomycetes</taxon>
        <taxon>Hypocreomycetidae</taxon>
        <taxon>Glomerellales</taxon>
        <taxon>Glomerellaceae</taxon>
        <taxon>Colletotrichum</taxon>
        <taxon>Colletotrichum gloeosporioides species complex</taxon>
    </lineage>
</organism>
<feature type="compositionally biased region" description="Basic and acidic residues" evidence="6">
    <location>
        <begin position="249"/>
        <end position="260"/>
    </location>
</feature>
<gene>
    <name evidence="8" type="ORF">GQ607_007254</name>
</gene>
<dbReference type="GO" id="GO:0005634">
    <property type="term" value="C:nucleus"/>
    <property type="evidence" value="ECO:0007669"/>
    <property type="project" value="UniProtKB-SubCell"/>
</dbReference>
<reference evidence="8 9" key="1">
    <citation type="submission" date="2019-12" db="EMBL/GenBank/DDBJ databases">
        <title>A genome sequence resource for the geographically widespread anthracnose pathogen Colletotrichum asianum.</title>
        <authorList>
            <person name="Meng Y."/>
        </authorList>
    </citation>
    <scope>NUCLEOTIDE SEQUENCE [LARGE SCALE GENOMIC DNA]</scope>
    <source>
        <strain evidence="8 9">ICMP 18580</strain>
    </source>
</reference>
<evidence type="ECO:0000256" key="1">
    <source>
        <dbReference type="ARBA" id="ARBA00004123"/>
    </source>
</evidence>
<keyword evidence="4" id="KW-0804">Transcription</keyword>
<dbReference type="EMBL" id="WOWK01000036">
    <property type="protein sequence ID" value="KAF0325503.1"/>
    <property type="molecule type" value="Genomic_DNA"/>
</dbReference>
<feature type="region of interest" description="Disordered" evidence="6">
    <location>
        <begin position="245"/>
        <end position="581"/>
    </location>
</feature>
<dbReference type="SUPFAM" id="SSF57959">
    <property type="entry name" value="Leucine zipper domain"/>
    <property type="match status" value="1"/>
</dbReference>
<feature type="compositionally biased region" description="Pro residues" evidence="6">
    <location>
        <begin position="562"/>
        <end position="573"/>
    </location>
</feature>
<accession>A0A8H3WJB1</accession>